<reference evidence="1" key="1">
    <citation type="journal article" date="2020" name="Stud. Mycol.">
        <title>101 Dothideomycetes genomes: a test case for predicting lifestyles and emergence of pathogens.</title>
        <authorList>
            <person name="Haridas S."/>
            <person name="Albert R."/>
            <person name="Binder M."/>
            <person name="Bloem J."/>
            <person name="Labutti K."/>
            <person name="Salamov A."/>
            <person name="Andreopoulos B."/>
            <person name="Baker S."/>
            <person name="Barry K."/>
            <person name="Bills G."/>
            <person name="Bluhm B."/>
            <person name="Cannon C."/>
            <person name="Castanera R."/>
            <person name="Culley D."/>
            <person name="Daum C."/>
            <person name="Ezra D."/>
            <person name="Gonzalez J."/>
            <person name="Henrissat B."/>
            <person name="Kuo A."/>
            <person name="Liang C."/>
            <person name="Lipzen A."/>
            <person name="Lutzoni F."/>
            <person name="Magnuson J."/>
            <person name="Mondo S."/>
            <person name="Nolan M."/>
            <person name="Ohm R."/>
            <person name="Pangilinan J."/>
            <person name="Park H.-J."/>
            <person name="Ramirez L."/>
            <person name="Alfaro M."/>
            <person name="Sun H."/>
            <person name="Tritt A."/>
            <person name="Yoshinaga Y."/>
            <person name="Zwiers L.-H."/>
            <person name="Turgeon B."/>
            <person name="Goodwin S."/>
            <person name="Spatafora J."/>
            <person name="Crous P."/>
            <person name="Grigoriev I."/>
        </authorList>
    </citation>
    <scope>NUCLEOTIDE SEQUENCE</scope>
    <source>
        <strain evidence="1">CBS 119687</strain>
    </source>
</reference>
<name>A0A6A6AQ05_9PLEO</name>
<dbReference type="EMBL" id="ML977499">
    <property type="protein sequence ID" value="KAF2133283.1"/>
    <property type="molecule type" value="Genomic_DNA"/>
</dbReference>
<dbReference type="GeneID" id="54402646"/>
<dbReference type="AlphaFoldDB" id="A0A6A6AQ05"/>
<dbReference type="Proteomes" id="UP000799771">
    <property type="component" value="Unassembled WGS sequence"/>
</dbReference>
<proteinExistence type="predicted"/>
<dbReference type="OrthoDB" id="4364131at2759"/>
<sequence>MYDYYLISCFRKSIVGVRRFHLSCLMRYQGLILFCGPTWSSPNSSRRTHTSAKFNENFQKILFLSNTSSNLLSIKLPKSYIYTLACKIVHQSNNRPAGPMARRLTTICSKSRDCRFDPCVGHLFASLPFTPSFFRDWILWAGKLVFTFCATDSNDSNVQEVIWTRQRQVTAFRHFVLGSNKWIKRKQWEQFQQLPFKRRLPDKVSCRLCGSAAKPYLSIYKSVY</sequence>
<protein>
    <submittedName>
        <fullName evidence="1">Uncharacterized protein</fullName>
    </submittedName>
</protein>
<evidence type="ECO:0000313" key="1">
    <source>
        <dbReference type="EMBL" id="KAF2133283.1"/>
    </source>
</evidence>
<gene>
    <name evidence="1" type="ORF">P153DRAFT_153767</name>
</gene>
<organism evidence="1 2">
    <name type="scientific">Dothidotthia symphoricarpi CBS 119687</name>
    <dbReference type="NCBI Taxonomy" id="1392245"/>
    <lineage>
        <taxon>Eukaryota</taxon>
        <taxon>Fungi</taxon>
        <taxon>Dikarya</taxon>
        <taxon>Ascomycota</taxon>
        <taxon>Pezizomycotina</taxon>
        <taxon>Dothideomycetes</taxon>
        <taxon>Pleosporomycetidae</taxon>
        <taxon>Pleosporales</taxon>
        <taxon>Dothidotthiaceae</taxon>
        <taxon>Dothidotthia</taxon>
    </lineage>
</organism>
<accession>A0A6A6AQ05</accession>
<keyword evidence="2" id="KW-1185">Reference proteome</keyword>
<dbReference type="RefSeq" id="XP_033527670.1">
    <property type="nucleotide sequence ID" value="XM_033662214.1"/>
</dbReference>
<evidence type="ECO:0000313" key="2">
    <source>
        <dbReference type="Proteomes" id="UP000799771"/>
    </source>
</evidence>